<dbReference type="GO" id="GO:0002151">
    <property type="term" value="F:G-quadruplex RNA binding"/>
    <property type="evidence" value="ECO:0007669"/>
    <property type="project" value="TreeGrafter"/>
</dbReference>
<evidence type="ECO:0000259" key="5">
    <source>
        <dbReference type="SMART" id="SM00847"/>
    </source>
</evidence>
<dbReference type="STRING" id="67801.A0A1B0B0U7"/>
<dbReference type="GO" id="GO:0051880">
    <property type="term" value="F:G-quadruplex DNA binding"/>
    <property type="evidence" value="ECO:0007669"/>
    <property type="project" value="TreeGrafter"/>
</dbReference>
<dbReference type="PANTHER" id="PTHR18934">
    <property type="entry name" value="ATP-DEPENDENT RNA HELICASE"/>
    <property type="match status" value="1"/>
</dbReference>
<evidence type="ECO:0000313" key="6">
    <source>
        <dbReference type="EnsemblMetazoa" id="GPPI015061-PA"/>
    </source>
</evidence>
<dbReference type="InterPro" id="IPR007502">
    <property type="entry name" value="Helicase-assoc_dom"/>
</dbReference>
<proteinExistence type="predicted"/>
<reference evidence="7" key="1">
    <citation type="submission" date="2015-01" db="EMBL/GenBank/DDBJ databases">
        <authorList>
            <person name="Aksoy S."/>
            <person name="Warren W."/>
            <person name="Wilson R.K."/>
        </authorList>
    </citation>
    <scope>NUCLEOTIDE SEQUENCE [LARGE SCALE GENOMIC DNA]</scope>
    <source>
        <strain evidence="7">IAEA</strain>
    </source>
</reference>
<keyword evidence="1" id="KW-0547">Nucleotide-binding</keyword>
<protein>
    <recommendedName>
        <fullName evidence="5">Helicase-associated domain-containing protein</fullName>
    </recommendedName>
</protein>
<dbReference type="GO" id="GO:0003724">
    <property type="term" value="F:RNA helicase activity"/>
    <property type="evidence" value="ECO:0007669"/>
    <property type="project" value="TreeGrafter"/>
</dbReference>
<evidence type="ECO:0000313" key="7">
    <source>
        <dbReference type="Proteomes" id="UP000092460"/>
    </source>
</evidence>
<reference evidence="6" key="2">
    <citation type="submission" date="2020-05" db="UniProtKB">
        <authorList>
            <consortium name="EnsemblMetazoa"/>
        </authorList>
    </citation>
    <scope>IDENTIFICATION</scope>
    <source>
        <strain evidence="6">IAEA</strain>
    </source>
</reference>
<dbReference type="Pfam" id="PF21010">
    <property type="entry name" value="HA2_C"/>
    <property type="match status" value="1"/>
</dbReference>
<dbReference type="EMBL" id="JXJN01006818">
    <property type="status" value="NOT_ANNOTATED_CDS"/>
    <property type="molecule type" value="Genomic_DNA"/>
</dbReference>
<dbReference type="GO" id="GO:0003678">
    <property type="term" value="F:DNA helicase activity"/>
    <property type="evidence" value="ECO:0007669"/>
    <property type="project" value="TreeGrafter"/>
</dbReference>
<dbReference type="PANTHER" id="PTHR18934:SF237">
    <property type="entry name" value="ATP-DEPENDENT DNA_RNA HELICASE DHX36"/>
    <property type="match status" value="1"/>
</dbReference>
<dbReference type="Proteomes" id="UP000092460">
    <property type="component" value="Unassembled WGS sequence"/>
</dbReference>
<dbReference type="AlphaFoldDB" id="A0A1B0B0U7"/>
<dbReference type="InterPro" id="IPR048333">
    <property type="entry name" value="HA2_WH"/>
</dbReference>
<evidence type="ECO:0000256" key="1">
    <source>
        <dbReference type="ARBA" id="ARBA00022741"/>
    </source>
</evidence>
<keyword evidence="7" id="KW-1185">Reference proteome</keyword>
<keyword evidence="3" id="KW-0347">Helicase</keyword>
<dbReference type="GO" id="GO:0005737">
    <property type="term" value="C:cytoplasm"/>
    <property type="evidence" value="ECO:0007669"/>
    <property type="project" value="TreeGrafter"/>
</dbReference>
<keyword evidence="2" id="KW-0378">Hydrolase</keyword>
<dbReference type="SMART" id="SM00847">
    <property type="entry name" value="HA2"/>
    <property type="match status" value="1"/>
</dbReference>
<name>A0A1B0B0U7_9MUSC</name>
<dbReference type="VEuPathDB" id="VectorBase:GPPI015061"/>
<keyword evidence="4" id="KW-0067">ATP-binding</keyword>
<dbReference type="Pfam" id="PF04408">
    <property type="entry name" value="WHD_HA2"/>
    <property type="match status" value="1"/>
</dbReference>
<organism evidence="6 7">
    <name type="scientific">Glossina palpalis gambiensis</name>
    <dbReference type="NCBI Taxonomy" id="67801"/>
    <lineage>
        <taxon>Eukaryota</taxon>
        <taxon>Metazoa</taxon>
        <taxon>Ecdysozoa</taxon>
        <taxon>Arthropoda</taxon>
        <taxon>Hexapoda</taxon>
        <taxon>Insecta</taxon>
        <taxon>Pterygota</taxon>
        <taxon>Neoptera</taxon>
        <taxon>Endopterygota</taxon>
        <taxon>Diptera</taxon>
        <taxon>Brachycera</taxon>
        <taxon>Muscomorpha</taxon>
        <taxon>Hippoboscoidea</taxon>
        <taxon>Glossinidae</taxon>
        <taxon>Glossina</taxon>
    </lineage>
</organism>
<dbReference type="GO" id="GO:0005524">
    <property type="term" value="F:ATP binding"/>
    <property type="evidence" value="ECO:0007669"/>
    <property type="project" value="UniProtKB-KW"/>
</dbReference>
<accession>A0A1B0B0U7</accession>
<evidence type="ECO:0000256" key="4">
    <source>
        <dbReference type="ARBA" id="ARBA00022840"/>
    </source>
</evidence>
<dbReference type="GO" id="GO:0016787">
    <property type="term" value="F:hydrolase activity"/>
    <property type="evidence" value="ECO:0007669"/>
    <property type="project" value="UniProtKB-KW"/>
</dbReference>
<sequence length="226" mass="25367">MNDVPVECNLAFVIICLRELVNSKCWMNPFPKLGAADWKQIGALDYHDDLTPLGVHLARLPLDPQIGKMILIAGLFRCADPITSTAAGISFKSPFYTPLGFEQTVDRVKPELSDGIRSDHLLTHKALRGFREARESGRLSEYCYRKFLSNSILTQLENMKKQFTDHLRVARVRSVTEINDFTLTPKNSFTESADVTAESLNVNFNNLPLLRAIIASGIESTSYFLT</sequence>
<evidence type="ECO:0000256" key="3">
    <source>
        <dbReference type="ARBA" id="ARBA00022806"/>
    </source>
</evidence>
<dbReference type="Gene3D" id="1.20.120.1080">
    <property type="match status" value="1"/>
</dbReference>
<feature type="domain" description="Helicase-associated" evidence="5">
    <location>
        <begin position="33"/>
        <end position="124"/>
    </location>
</feature>
<dbReference type="GO" id="GO:0005634">
    <property type="term" value="C:nucleus"/>
    <property type="evidence" value="ECO:0007669"/>
    <property type="project" value="TreeGrafter"/>
</dbReference>
<evidence type="ECO:0000256" key="2">
    <source>
        <dbReference type="ARBA" id="ARBA00022801"/>
    </source>
</evidence>
<dbReference type="EnsemblMetazoa" id="GPPI015061-RA">
    <property type="protein sequence ID" value="GPPI015061-PA"/>
    <property type="gene ID" value="GPPI015061"/>
</dbReference>